<dbReference type="InterPro" id="IPR000131">
    <property type="entry name" value="ATP_synth_F1_gsu"/>
</dbReference>
<dbReference type="Proteomes" id="UP000183028">
    <property type="component" value="Unassembled WGS sequence"/>
</dbReference>
<dbReference type="SUPFAM" id="SSF52943">
    <property type="entry name" value="ATP synthase (F1-ATPase), gamma subunit"/>
    <property type="match status" value="1"/>
</dbReference>
<evidence type="ECO:0000256" key="6">
    <source>
        <dbReference type="ARBA" id="ARBA00023065"/>
    </source>
</evidence>
<name>A0A1H6T198_9FIRM</name>
<sequence length="287" mass="32236">MAGQMQAIKRRIKSIDSTRKITKAMMLVASSKLMKTRKQMDNMKPYYSQVKDTCAEILASAQGDVDSPYLVRNSVGRDVVIVISSSLGLCGGYNANIFKTVEKEVKKDDLVYVIGHKGESYMRSHTSNDLNSDYVELNSSLDFRQIVRLTNHLLDGYKNKEIKTIRIIYTEFVNNLTFTPRVVELLPVSQEDLKGEEKQGVHKQTLFEPSPEAVLDSLIPMYLQAVIYGYLIESVTSENASRRTSMENATDNADDLTEQLQLKYNQARQSAITNEVSEIIAGANAES</sequence>
<dbReference type="InterPro" id="IPR035968">
    <property type="entry name" value="ATP_synth_F1_ATPase_gsu"/>
</dbReference>
<evidence type="ECO:0000256" key="9">
    <source>
        <dbReference type="ARBA" id="ARBA00023310"/>
    </source>
</evidence>
<accession>A0A1H6T198</accession>
<dbReference type="PANTHER" id="PTHR11693:SF22">
    <property type="entry name" value="ATP SYNTHASE SUBUNIT GAMMA, MITOCHONDRIAL"/>
    <property type="match status" value="1"/>
</dbReference>
<evidence type="ECO:0000256" key="10">
    <source>
        <dbReference type="HAMAP-Rule" id="MF_00815"/>
    </source>
</evidence>
<dbReference type="GO" id="GO:0042777">
    <property type="term" value="P:proton motive force-driven plasma membrane ATP synthesis"/>
    <property type="evidence" value="ECO:0007669"/>
    <property type="project" value="UniProtKB-UniRule"/>
</dbReference>
<evidence type="ECO:0000256" key="1">
    <source>
        <dbReference type="ARBA" id="ARBA00003456"/>
    </source>
</evidence>
<evidence type="ECO:0000256" key="5">
    <source>
        <dbReference type="ARBA" id="ARBA00022781"/>
    </source>
</evidence>
<dbReference type="PRINTS" id="PR00126">
    <property type="entry name" value="ATPASEGAMMA"/>
</dbReference>
<dbReference type="NCBIfam" id="TIGR01146">
    <property type="entry name" value="ATPsyn_F1gamma"/>
    <property type="match status" value="1"/>
</dbReference>
<evidence type="ECO:0000256" key="3">
    <source>
        <dbReference type="ARBA" id="ARBA00007681"/>
    </source>
</evidence>
<dbReference type="STRING" id="322505.SAMN04487836_10496"/>
<keyword evidence="10" id="KW-1003">Cell membrane</keyword>
<comment type="subunit">
    <text evidence="10">F-type ATPases have 2 components, CF(1) - the catalytic core - and CF(0) - the membrane proton channel. CF(1) has five subunits: alpha(3), beta(3), gamma(1), delta(1), epsilon(1). CF(0) has three main subunits: a, b and c.</text>
</comment>
<comment type="subcellular location">
    <subcellularLocation>
        <location evidence="10">Cell membrane</location>
        <topology evidence="10">Peripheral membrane protein</topology>
    </subcellularLocation>
    <subcellularLocation>
        <location evidence="2">Membrane</location>
        <topology evidence="2">Peripheral membrane protein</topology>
    </subcellularLocation>
</comment>
<evidence type="ECO:0000256" key="8">
    <source>
        <dbReference type="ARBA" id="ARBA00023196"/>
    </source>
</evidence>
<dbReference type="AlphaFoldDB" id="A0A1H6T198"/>
<dbReference type="GO" id="GO:0045259">
    <property type="term" value="C:proton-transporting ATP synthase complex"/>
    <property type="evidence" value="ECO:0007669"/>
    <property type="project" value="UniProtKB-KW"/>
</dbReference>
<evidence type="ECO:0000256" key="2">
    <source>
        <dbReference type="ARBA" id="ARBA00004170"/>
    </source>
</evidence>
<keyword evidence="12" id="KW-1185">Reference proteome</keyword>
<comment type="function">
    <text evidence="1 10">Produces ATP from ADP in the presence of a proton gradient across the membrane. The gamma chain is believed to be important in regulating ATPase activity and the flow of protons through the CF(0) complex.</text>
</comment>
<evidence type="ECO:0000313" key="11">
    <source>
        <dbReference type="EMBL" id="SEI70867.1"/>
    </source>
</evidence>
<dbReference type="PANTHER" id="PTHR11693">
    <property type="entry name" value="ATP SYNTHASE GAMMA CHAIN"/>
    <property type="match status" value="1"/>
</dbReference>
<dbReference type="RefSeq" id="WP_033161926.1">
    <property type="nucleotide sequence ID" value="NZ_CACVTN010000018.1"/>
</dbReference>
<keyword evidence="5 10" id="KW-0375">Hydrogen ion transport</keyword>
<keyword evidence="8 10" id="KW-0139">CF(1)</keyword>
<dbReference type="Gene3D" id="1.10.287.80">
    <property type="entry name" value="ATP synthase, gamma subunit, helix hairpin domain"/>
    <property type="match status" value="1"/>
</dbReference>
<keyword evidence="9 10" id="KW-0066">ATP synthesis</keyword>
<dbReference type="InterPro" id="IPR023632">
    <property type="entry name" value="ATP_synth_F1_gsu_CS"/>
</dbReference>
<dbReference type="GO" id="GO:0005524">
    <property type="term" value="F:ATP binding"/>
    <property type="evidence" value="ECO:0007669"/>
    <property type="project" value="UniProtKB-UniRule"/>
</dbReference>
<dbReference type="GO" id="GO:0046933">
    <property type="term" value="F:proton-transporting ATP synthase activity, rotational mechanism"/>
    <property type="evidence" value="ECO:0007669"/>
    <property type="project" value="UniProtKB-UniRule"/>
</dbReference>
<dbReference type="GeneID" id="54119336"/>
<organism evidence="11 12">
    <name type="scientific">Sharpea azabuensis</name>
    <dbReference type="NCBI Taxonomy" id="322505"/>
    <lineage>
        <taxon>Bacteria</taxon>
        <taxon>Bacillati</taxon>
        <taxon>Bacillota</taxon>
        <taxon>Erysipelotrichia</taxon>
        <taxon>Erysipelotrichales</taxon>
        <taxon>Coprobacillaceae</taxon>
        <taxon>Sharpea</taxon>
    </lineage>
</organism>
<keyword evidence="4 10" id="KW-0813">Transport</keyword>
<reference evidence="12" key="1">
    <citation type="submission" date="2016-10" db="EMBL/GenBank/DDBJ databases">
        <authorList>
            <person name="Varghese N."/>
        </authorList>
    </citation>
    <scope>NUCLEOTIDE SEQUENCE [LARGE SCALE GENOMIC DNA]</scope>
    <source>
        <strain evidence="12">DSM 20406</strain>
    </source>
</reference>
<gene>
    <name evidence="10" type="primary">atpG</name>
    <name evidence="11" type="ORF">SAMN04487834_101820</name>
</gene>
<protein>
    <recommendedName>
        <fullName evidence="10">ATP synthase gamma chain</fullName>
    </recommendedName>
    <alternativeName>
        <fullName evidence="10">ATP synthase F1 sector gamma subunit</fullName>
    </alternativeName>
    <alternativeName>
        <fullName evidence="10">F-ATPase gamma subunit</fullName>
    </alternativeName>
</protein>
<dbReference type="EMBL" id="FNYK01000018">
    <property type="protein sequence ID" value="SEI70867.1"/>
    <property type="molecule type" value="Genomic_DNA"/>
</dbReference>
<dbReference type="OrthoDB" id="9812769at2"/>
<proteinExistence type="inferred from homology"/>
<comment type="similarity">
    <text evidence="3 10">Belongs to the ATPase gamma chain family.</text>
</comment>
<evidence type="ECO:0000313" key="12">
    <source>
        <dbReference type="Proteomes" id="UP000183028"/>
    </source>
</evidence>
<evidence type="ECO:0000256" key="7">
    <source>
        <dbReference type="ARBA" id="ARBA00023136"/>
    </source>
</evidence>
<keyword evidence="6 10" id="KW-0406">Ion transport</keyword>
<dbReference type="CDD" id="cd12151">
    <property type="entry name" value="F1-ATPase_gamma"/>
    <property type="match status" value="1"/>
</dbReference>
<dbReference type="Pfam" id="PF00231">
    <property type="entry name" value="ATP-synt"/>
    <property type="match status" value="1"/>
</dbReference>
<dbReference type="HAMAP" id="MF_00815">
    <property type="entry name" value="ATP_synth_gamma_bact"/>
    <property type="match status" value="1"/>
</dbReference>
<evidence type="ECO:0000256" key="4">
    <source>
        <dbReference type="ARBA" id="ARBA00022448"/>
    </source>
</evidence>
<keyword evidence="7 10" id="KW-0472">Membrane</keyword>
<dbReference type="PROSITE" id="PS00153">
    <property type="entry name" value="ATPASE_GAMMA"/>
    <property type="match status" value="1"/>
</dbReference>
<dbReference type="eggNOG" id="COG0224">
    <property type="taxonomic scope" value="Bacteria"/>
</dbReference>
<dbReference type="Gene3D" id="3.40.1380.10">
    <property type="match status" value="1"/>
</dbReference>
<dbReference type="GO" id="GO:0005886">
    <property type="term" value="C:plasma membrane"/>
    <property type="evidence" value="ECO:0007669"/>
    <property type="project" value="UniProtKB-SubCell"/>
</dbReference>